<accession>V8C7C7</accession>
<dbReference type="AlphaFoldDB" id="V8C7C7"/>
<dbReference type="HOGENOM" id="CLU_1003882_0_0_7"/>
<dbReference type="RefSeq" id="WP_023927804.1">
    <property type="nucleotide sequence ID" value="NZ_KI669454.1"/>
</dbReference>
<name>V8C7C7_9HELI</name>
<evidence type="ECO:0000313" key="2">
    <source>
        <dbReference type="Proteomes" id="UP000018731"/>
    </source>
</evidence>
<organism evidence="1 2">
    <name type="scientific">Helicobacter macacae MIT 99-5501</name>
    <dbReference type="NCBI Taxonomy" id="1357400"/>
    <lineage>
        <taxon>Bacteria</taxon>
        <taxon>Pseudomonadati</taxon>
        <taxon>Campylobacterota</taxon>
        <taxon>Epsilonproteobacteria</taxon>
        <taxon>Campylobacterales</taxon>
        <taxon>Helicobacteraceae</taxon>
        <taxon>Helicobacter</taxon>
    </lineage>
</organism>
<reference evidence="1 2" key="1">
    <citation type="journal article" date="2014" name="Genome Announc.">
        <title>Draft genome sequences of six enterohepatic helicobacter species isolated from humans and one from rhesus macaques.</title>
        <authorList>
            <person name="Shen Z."/>
            <person name="Sheh A."/>
            <person name="Young S.K."/>
            <person name="Abouelliel A."/>
            <person name="Ward D.V."/>
            <person name="Earl A.M."/>
            <person name="Fox J.G."/>
        </authorList>
    </citation>
    <scope>NUCLEOTIDE SEQUENCE [LARGE SCALE GENOMIC DNA]</scope>
    <source>
        <strain evidence="1 2">MIT 99-5501</strain>
    </source>
</reference>
<comment type="caution">
    <text evidence="1">The sequence shown here is derived from an EMBL/GenBank/DDBJ whole genome shotgun (WGS) entry which is preliminary data.</text>
</comment>
<proteinExistence type="predicted"/>
<sequence length="277" mass="31078">MNIALKKSLFMPIICGLPLSLLSAKYICAEGAKGFWCSTSKMGVGTYYAHYKHPKINHFGGHLSVSSLYWKERFSIGADISGGLGEQKISSDFFDSAPKNSFGGFLGFGLYSGVNLGDFLKNEIQNPFILHFSTSFHFDNYGLRNNIPDTLFFTLGAGLSSIKTIDKFSLEYSLNYGYVVYGSYRFIERKNPNSLAISRRSESTIGHNSHEAKASLAITYNSFYAKFSCIYRFLDDSKEVWVKKFSTDSATYRLGYPHTHNLITMLEVGYSFGEFGK</sequence>
<keyword evidence="2" id="KW-1185">Reference proteome</keyword>
<evidence type="ECO:0000313" key="1">
    <source>
        <dbReference type="EMBL" id="ETD23279.1"/>
    </source>
</evidence>
<dbReference type="PATRIC" id="fig|1357400.3.peg.1465"/>
<dbReference type="Proteomes" id="UP000018731">
    <property type="component" value="Unassembled WGS sequence"/>
</dbReference>
<protein>
    <submittedName>
        <fullName evidence="1">Uncharacterized protein</fullName>
    </submittedName>
</protein>
<gene>
    <name evidence="1" type="ORF">HMPREF2086_01078</name>
</gene>
<dbReference type="EMBL" id="AZJI01000005">
    <property type="protein sequence ID" value="ETD23279.1"/>
    <property type="molecule type" value="Genomic_DNA"/>
</dbReference>